<evidence type="ECO:0000313" key="3">
    <source>
        <dbReference type="Proteomes" id="UP000735592"/>
    </source>
</evidence>
<gene>
    <name evidence="2" type="ORF">GM655_05560</name>
</gene>
<evidence type="ECO:0000256" key="1">
    <source>
        <dbReference type="SAM" id="Coils"/>
    </source>
</evidence>
<accession>A0ABW9SK86</accession>
<dbReference type="RefSeq" id="WP_155433576.1">
    <property type="nucleotide sequence ID" value="NZ_JBHLXK010000003.1"/>
</dbReference>
<proteinExistence type="predicted"/>
<sequence>MKNYKNDPVGRYLSDECIEYIEKLNEEKFNGKQFGRVFSAIIYDHDSLNKRIESMGAEMKKMRAEISGLKKEIKLKNDKKNQNNHGSLEDLDSILRLDDEENPFKI</sequence>
<organism evidence="2 3">
    <name type="scientific">Pseudoduganella danionis</name>
    <dbReference type="NCBI Taxonomy" id="1890295"/>
    <lineage>
        <taxon>Bacteria</taxon>
        <taxon>Pseudomonadati</taxon>
        <taxon>Pseudomonadota</taxon>
        <taxon>Betaproteobacteria</taxon>
        <taxon>Burkholderiales</taxon>
        <taxon>Oxalobacteraceae</taxon>
        <taxon>Telluria group</taxon>
        <taxon>Pseudoduganella</taxon>
    </lineage>
</organism>
<keyword evidence="3" id="KW-1185">Reference proteome</keyword>
<keyword evidence="1" id="KW-0175">Coiled coil</keyword>
<comment type="caution">
    <text evidence="2">The sequence shown here is derived from an EMBL/GenBank/DDBJ whole genome shotgun (WGS) entry which is preliminary data.</text>
</comment>
<evidence type="ECO:0008006" key="4">
    <source>
        <dbReference type="Google" id="ProtNLM"/>
    </source>
</evidence>
<protein>
    <recommendedName>
        <fullName evidence="4">Transposase</fullName>
    </recommendedName>
</protein>
<dbReference type="EMBL" id="WNKW01000001">
    <property type="protein sequence ID" value="MTW32295.1"/>
    <property type="molecule type" value="Genomic_DNA"/>
</dbReference>
<feature type="coiled-coil region" evidence="1">
    <location>
        <begin position="45"/>
        <end position="79"/>
    </location>
</feature>
<reference evidence="2 3" key="1">
    <citation type="submission" date="2019-11" db="EMBL/GenBank/DDBJ databases">
        <title>Type strains purchased from KCTC, JCM and DSMZ.</title>
        <authorList>
            <person name="Lu H."/>
        </authorList>
    </citation>
    <scope>NUCLEOTIDE SEQUENCE [LARGE SCALE GENOMIC DNA]</scope>
    <source>
        <strain evidence="2 3">DSM 103461</strain>
    </source>
</reference>
<dbReference type="Proteomes" id="UP000735592">
    <property type="component" value="Unassembled WGS sequence"/>
</dbReference>
<name>A0ABW9SK86_9BURK</name>
<evidence type="ECO:0000313" key="2">
    <source>
        <dbReference type="EMBL" id="MTW32295.1"/>
    </source>
</evidence>